<feature type="transmembrane region" description="Helical" evidence="1">
    <location>
        <begin position="95"/>
        <end position="112"/>
    </location>
</feature>
<evidence type="ECO:0000256" key="1">
    <source>
        <dbReference type="SAM" id="Phobius"/>
    </source>
</evidence>
<keyword evidence="1" id="KW-1133">Transmembrane helix</keyword>
<sequence>MSMRYPANQPDMRLSDAERNAAMSTLGRAFAEGRLTVDEYDRRCAEIAKADLHRDLTPLFQDIPQFQGAPGTEVGKLYSAQEIESAFRDGQKTRFGLLGLTTVGSAAASILLAGTTPFSPLLLLLIPTLWILLYIMKIGPKSWFVPSSRALDRQRIRELRTAEQLRAAELRLAEQDKLAELRAERRAQTAELTNKAMGFVNKALDRGKSDRD</sequence>
<dbReference type="RefSeq" id="WP_259428624.1">
    <property type="nucleotide sequence ID" value="NZ_JANWTC010000011.1"/>
</dbReference>
<dbReference type="Pfam" id="PF08044">
    <property type="entry name" value="DUF1707"/>
    <property type="match status" value="1"/>
</dbReference>
<dbReference type="Proteomes" id="UP001205965">
    <property type="component" value="Unassembled WGS sequence"/>
</dbReference>
<evidence type="ECO:0000313" key="3">
    <source>
        <dbReference type="EMBL" id="MCS5480559.1"/>
    </source>
</evidence>
<protein>
    <submittedName>
        <fullName evidence="3">DUF1707 domain-containing protein</fullName>
    </submittedName>
</protein>
<comment type="caution">
    <text evidence="3">The sequence shown here is derived from an EMBL/GenBank/DDBJ whole genome shotgun (WGS) entry which is preliminary data.</text>
</comment>
<keyword evidence="4" id="KW-1185">Reference proteome</keyword>
<dbReference type="InterPro" id="IPR012551">
    <property type="entry name" value="DUF1707_SHOCT-like"/>
</dbReference>
<name>A0ABT2G2Z4_9CORY</name>
<accession>A0ABT2G2Z4</accession>
<keyword evidence="1" id="KW-0812">Transmembrane</keyword>
<reference evidence="3 4" key="1">
    <citation type="submission" date="2022-08" db="EMBL/GenBank/DDBJ databases">
        <title>YIM 101645 draft genome.</title>
        <authorList>
            <person name="Chen X."/>
        </authorList>
    </citation>
    <scope>NUCLEOTIDE SEQUENCE [LARGE SCALE GENOMIC DNA]</scope>
    <source>
        <strain evidence="3 4">YIM 101645</strain>
    </source>
</reference>
<evidence type="ECO:0000313" key="4">
    <source>
        <dbReference type="Proteomes" id="UP001205965"/>
    </source>
</evidence>
<gene>
    <name evidence="3" type="ORF">NYP18_12940</name>
</gene>
<organism evidence="3 4">
    <name type="scientific">Corynebacterium lemuris</name>
    <dbReference type="NCBI Taxonomy" id="1859292"/>
    <lineage>
        <taxon>Bacteria</taxon>
        <taxon>Bacillati</taxon>
        <taxon>Actinomycetota</taxon>
        <taxon>Actinomycetes</taxon>
        <taxon>Mycobacteriales</taxon>
        <taxon>Corynebacteriaceae</taxon>
        <taxon>Corynebacterium</taxon>
    </lineage>
</organism>
<proteinExistence type="predicted"/>
<evidence type="ECO:0000259" key="2">
    <source>
        <dbReference type="Pfam" id="PF08044"/>
    </source>
</evidence>
<keyword evidence="1" id="KW-0472">Membrane</keyword>
<feature type="transmembrane region" description="Helical" evidence="1">
    <location>
        <begin position="118"/>
        <end position="136"/>
    </location>
</feature>
<feature type="domain" description="DUF1707" evidence="2">
    <location>
        <begin position="12"/>
        <end position="64"/>
    </location>
</feature>
<dbReference type="EMBL" id="JANWTC010000011">
    <property type="protein sequence ID" value="MCS5480559.1"/>
    <property type="molecule type" value="Genomic_DNA"/>
</dbReference>